<dbReference type="Gene3D" id="1.20.120.1190">
    <property type="match status" value="1"/>
</dbReference>
<dbReference type="Proteomes" id="UP000186806">
    <property type="component" value="Unassembled WGS sequence"/>
</dbReference>
<keyword evidence="2" id="KW-0732">Signal</keyword>
<dbReference type="EMBL" id="MSDQ01000037">
    <property type="protein sequence ID" value="OLO10380.1"/>
    <property type="molecule type" value="Genomic_DNA"/>
</dbReference>
<protein>
    <recommendedName>
        <fullName evidence="3">DUF4168 domain-containing protein</fullName>
    </recommendedName>
</protein>
<organism evidence="4 5">
    <name type="scientific">Chromohalobacter japonicus</name>
    <dbReference type="NCBI Taxonomy" id="223900"/>
    <lineage>
        <taxon>Bacteria</taxon>
        <taxon>Pseudomonadati</taxon>
        <taxon>Pseudomonadota</taxon>
        <taxon>Gammaproteobacteria</taxon>
        <taxon>Oceanospirillales</taxon>
        <taxon>Halomonadaceae</taxon>
        <taxon>Chromohalobacter</taxon>
    </lineage>
</organism>
<comment type="caution">
    <text evidence="4">The sequence shown here is derived from an EMBL/GenBank/DDBJ whole genome shotgun (WGS) entry which is preliminary data.</text>
</comment>
<reference evidence="4 5" key="1">
    <citation type="submission" date="2016-12" db="EMBL/GenBank/DDBJ databases">
        <title>Draft genome sequences of strains Salinicola socius SMB35, Salinicola sp. MH3R3-1 and Chromohalobacter sp. SMB17 from the Verkhnekamsk potash mining region of Russia.</title>
        <authorList>
            <person name="Mavrodi D.V."/>
            <person name="Olsson B.E."/>
            <person name="Korsakova E.S."/>
            <person name="Pyankova A."/>
            <person name="Mavrodi O.V."/>
            <person name="Plotnikova E.G."/>
        </authorList>
    </citation>
    <scope>NUCLEOTIDE SEQUENCE [LARGE SCALE GENOMIC DNA]</scope>
    <source>
        <strain evidence="4 5">SMB17</strain>
    </source>
</reference>
<gene>
    <name evidence="4" type="ORF">BTW10_15155</name>
</gene>
<feature type="signal peptide" evidence="2">
    <location>
        <begin position="1"/>
        <end position="25"/>
    </location>
</feature>
<feature type="domain" description="DUF4168" evidence="3">
    <location>
        <begin position="47"/>
        <end position="123"/>
    </location>
</feature>
<evidence type="ECO:0000259" key="3">
    <source>
        <dbReference type="Pfam" id="PF13767"/>
    </source>
</evidence>
<feature type="compositionally biased region" description="Low complexity" evidence="1">
    <location>
        <begin position="22"/>
        <end position="32"/>
    </location>
</feature>
<dbReference type="InterPro" id="IPR025433">
    <property type="entry name" value="DUF4168"/>
</dbReference>
<dbReference type="STRING" id="223900.GCA_000821045_02876"/>
<keyword evidence="5" id="KW-1185">Reference proteome</keyword>
<dbReference type="AlphaFoldDB" id="A0A1Q8T9L9"/>
<evidence type="ECO:0000256" key="2">
    <source>
        <dbReference type="SAM" id="SignalP"/>
    </source>
</evidence>
<proteinExistence type="predicted"/>
<dbReference type="Pfam" id="PF13767">
    <property type="entry name" value="DUF4168"/>
    <property type="match status" value="1"/>
</dbReference>
<feature type="region of interest" description="Disordered" evidence="1">
    <location>
        <begin position="22"/>
        <end position="48"/>
    </location>
</feature>
<evidence type="ECO:0000313" key="5">
    <source>
        <dbReference type="Proteomes" id="UP000186806"/>
    </source>
</evidence>
<sequence length="132" mass="14363">MQRITALVSAAMLTTGMVAAQAAMAQQEDPAASGTTQTQGASSQDFSDEQLQQFADASEEISKVSQKYTKQLQNADGEDKQKELREKANEEMVSVVEDSGMSVEEFNSIGQAIQQDPELMQRVQGMVQGQQQ</sequence>
<dbReference type="RefSeq" id="WP_075370126.1">
    <property type="nucleotide sequence ID" value="NZ_LN651369.1"/>
</dbReference>
<evidence type="ECO:0000313" key="4">
    <source>
        <dbReference type="EMBL" id="OLO10380.1"/>
    </source>
</evidence>
<accession>A0A1Q8T9L9</accession>
<evidence type="ECO:0000256" key="1">
    <source>
        <dbReference type="SAM" id="MobiDB-lite"/>
    </source>
</evidence>
<feature type="chain" id="PRO_5010290577" description="DUF4168 domain-containing protein" evidence="2">
    <location>
        <begin position="26"/>
        <end position="132"/>
    </location>
</feature>
<name>A0A1Q8T9L9_9GAMM</name>
<feature type="compositionally biased region" description="Polar residues" evidence="1">
    <location>
        <begin position="33"/>
        <end position="48"/>
    </location>
</feature>